<keyword evidence="4" id="KW-0406">Ion transport</keyword>
<feature type="transmembrane region" description="Helical" evidence="6">
    <location>
        <begin position="15"/>
        <end position="32"/>
    </location>
</feature>
<comment type="caution">
    <text evidence="8">The sequence shown here is derived from an EMBL/GenBank/DDBJ whole genome shotgun (WGS) entry which is preliminary data.</text>
</comment>
<dbReference type="EMBL" id="SRRH01000141">
    <property type="protein sequence ID" value="KAG6297886.1"/>
    <property type="molecule type" value="Genomic_DNA"/>
</dbReference>
<accession>A0A9P7U2G4</accession>
<feature type="transmembrane region" description="Helical" evidence="6">
    <location>
        <begin position="69"/>
        <end position="87"/>
    </location>
</feature>
<keyword evidence="2" id="KW-0050">Antiport</keyword>
<evidence type="ECO:0000256" key="2">
    <source>
        <dbReference type="ARBA" id="ARBA00022449"/>
    </source>
</evidence>
<evidence type="ECO:0000256" key="4">
    <source>
        <dbReference type="ARBA" id="ARBA00023065"/>
    </source>
</evidence>
<dbReference type="GO" id="GO:0015297">
    <property type="term" value="F:antiporter activity"/>
    <property type="evidence" value="ECO:0007669"/>
    <property type="project" value="UniProtKB-KW"/>
</dbReference>
<keyword evidence="9" id="KW-1185">Reference proteome</keyword>
<organism evidence="8 9">
    <name type="scientific">Claviceps aff. purpurea</name>
    <dbReference type="NCBI Taxonomy" id="1967640"/>
    <lineage>
        <taxon>Eukaryota</taxon>
        <taxon>Fungi</taxon>
        <taxon>Dikarya</taxon>
        <taxon>Ascomycota</taxon>
        <taxon>Pezizomycotina</taxon>
        <taxon>Sordariomycetes</taxon>
        <taxon>Hypocreomycetidae</taxon>
        <taxon>Hypocreales</taxon>
        <taxon>Clavicipitaceae</taxon>
        <taxon>Claviceps</taxon>
    </lineage>
</organism>
<proteinExistence type="predicted"/>
<dbReference type="PROSITE" id="PS50835">
    <property type="entry name" value="IG_LIKE"/>
    <property type="match status" value="1"/>
</dbReference>
<keyword evidence="1" id="KW-0813">Transport</keyword>
<keyword evidence="5" id="KW-0739">Sodium transport</keyword>
<dbReference type="PANTHER" id="PTHR43562">
    <property type="entry name" value="NAPA-TYPE SODIUM/HYDROGEN ANTIPORTER"/>
    <property type="match status" value="1"/>
</dbReference>
<feature type="transmembrane region" description="Helical" evidence="6">
    <location>
        <begin position="39"/>
        <end position="57"/>
    </location>
</feature>
<dbReference type="Proteomes" id="UP000707071">
    <property type="component" value="Unassembled WGS sequence"/>
</dbReference>
<keyword evidence="6" id="KW-0812">Transmembrane</keyword>
<gene>
    <name evidence="8" type="ORF">E4U09_001208</name>
</gene>
<reference evidence="8 9" key="1">
    <citation type="journal article" date="2020" name="bioRxiv">
        <title>Whole genome comparisons of ergot fungi reveals the divergence and evolution of species within the genus Claviceps are the result of varying mechanisms driving genome evolution and host range expansion.</title>
        <authorList>
            <person name="Wyka S.A."/>
            <person name="Mondo S.J."/>
            <person name="Liu M."/>
            <person name="Dettman J."/>
            <person name="Nalam V."/>
            <person name="Broders K.D."/>
        </authorList>
    </citation>
    <scope>NUCLEOTIDE SEQUENCE [LARGE SCALE GENOMIC DNA]</scope>
    <source>
        <strain evidence="8 9">Clav52</strain>
    </source>
</reference>
<keyword evidence="6" id="KW-1133">Transmembrane helix</keyword>
<evidence type="ECO:0000256" key="3">
    <source>
        <dbReference type="ARBA" id="ARBA00023053"/>
    </source>
</evidence>
<evidence type="ECO:0000256" key="6">
    <source>
        <dbReference type="SAM" id="Phobius"/>
    </source>
</evidence>
<protein>
    <recommendedName>
        <fullName evidence="7">Ig-like domain-containing protein</fullName>
    </recommendedName>
</protein>
<keyword evidence="3" id="KW-0915">Sodium</keyword>
<evidence type="ECO:0000313" key="9">
    <source>
        <dbReference type="Proteomes" id="UP000707071"/>
    </source>
</evidence>
<evidence type="ECO:0000256" key="5">
    <source>
        <dbReference type="ARBA" id="ARBA00023201"/>
    </source>
</evidence>
<evidence type="ECO:0000256" key="1">
    <source>
        <dbReference type="ARBA" id="ARBA00022448"/>
    </source>
</evidence>
<keyword evidence="6" id="KW-0472">Membrane</keyword>
<name>A0A9P7U2G4_9HYPO</name>
<feature type="domain" description="Ig-like" evidence="7">
    <location>
        <begin position="14"/>
        <end position="107"/>
    </location>
</feature>
<dbReference type="GO" id="GO:0006814">
    <property type="term" value="P:sodium ion transport"/>
    <property type="evidence" value="ECO:0007669"/>
    <property type="project" value="UniProtKB-KW"/>
</dbReference>
<evidence type="ECO:0000313" key="8">
    <source>
        <dbReference type="EMBL" id="KAG6297886.1"/>
    </source>
</evidence>
<dbReference type="PANTHER" id="PTHR43562:SF3">
    <property type="entry name" value="SODIUM ION_PROTON EXCHANGER (EUROFUNG)"/>
    <property type="match status" value="1"/>
</dbReference>
<sequence>MSEAASPSLAYHEPGIFTIMIQSSLLILLNVINFLLDKFLYCGLIGQILLGVAWGTPGLRWLESSVETAIVQLGYLGLLLLVYEVALHDSGTFGCSAAGTKSQKAASDVRREGQTVPRNALGVWEFHIRISTSKALIT</sequence>
<dbReference type="InterPro" id="IPR007110">
    <property type="entry name" value="Ig-like_dom"/>
</dbReference>
<dbReference type="AlphaFoldDB" id="A0A9P7U2G4"/>
<evidence type="ECO:0000259" key="7">
    <source>
        <dbReference type="PROSITE" id="PS50835"/>
    </source>
</evidence>